<proteinExistence type="predicted"/>
<keyword evidence="4" id="KW-1185">Reference proteome</keyword>
<sequence length="176" mass="19060">MVTDVVYICGSAYASIGLYTNFVSQSLKDDLEDPVGHYQLVLEKSDDSSSARDYVPSTVKAFWVAESVCSTTGKTEIVGAVGLDSSSHHKVAGTGEVRRIVVSPYHRRLGIAAALMNACESRAKACSLSNMVLTTSQYQPGAINMYERAGYRVYNRRAFPSGWGTIDLIDYGKGLA</sequence>
<keyword evidence="1 3" id="KW-0808">Transferase</keyword>
<dbReference type="Gene3D" id="3.40.630.30">
    <property type="match status" value="1"/>
</dbReference>
<evidence type="ECO:0000313" key="3">
    <source>
        <dbReference type="EMBL" id="THU91508.1"/>
    </source>
</evidence>
<evidence type="ECO:0000256" key="1">
    <source>
        <dbReference type="ARBA" id="ARBA00022679"/>
    </source>
</evidence>
<feature type="domain" description="N-acetyltransferase" evidence="2">
    <location>
        <begin position="20"/>
        <end position="173"/>
    </location>
</feature>
<gene>
    <name evidence="3" type="ORF">K435DRAFT_780674</name>
</gene>
<dbReference type="InterPro" id="IPR000182">
    <property type="entry name" value="GNAT_dom"/>
</dbReference>
<accession>A0A4S8LRJ3</accession>
<dbReference type="InterPro" id="IPR050769">
    <property type="entry name" value="NAT_camello-type"/>
</dbReference>
<dbReference type="Proteomes" id="UP000297245">
    <property type="component" value="Unassembled WGS sequence"/>
</dbReference>
<name>A0A4S8LRJ3_DENBC</name>
<dbReference type="InterPro" id="IPR016181">
    <property type="entry name" value="Acyl_CoA_acyltransferase"/>
</dbReference>
<organism evidence="3 4">
    <name type="scientific">Dendrothele bispora (strain CBS 962.96)</name>
    <dbReference type="NCBI Taxonomy" id="1314807"/>
    <lineage>
        <taxon>Eukaryota</taxon>
        <taxon>Fungi</taxon>
        <taxon>Dikarya</taxon>
        <taxon>Basidiomycota</taxon>
        <taxon>Agaricomycotina</taxon>
        <taxon>Agaricomycetes</taxon>
        <taxon>Agaricomycetidae</taxon>
        <taxon>Agaricales</taxon>
        <taxon>Agaricales incertae sedis</taxon>
        <taxon>Dendrothele</taxon>
    </lineage>
</organism>
<dbReference type="SUPFAM" id="SSF55729">
    <property type="entry name" value="Acyl-CoA N-acyltransferases (Nat)"/>
    <property type="match status" value="1"/>
</dbReference>
<reference evidence="3 4" key="1">
    <citation type="journal article" date="2019" name="Nat. Ecol. Evol.">
        <title>Megaphylogeny resolves global patterns of mushroom evolution.</title>
        <authorList>
            <person name="Varga T."/>
            <person name="Krizsan K."/>
            <person name="Foldi C."/>
            <person name="Dima B."/>
            <person name="Sanchez-Garcia M."/>
            <person name="Sanchez-Ramirez S."/>
            <person name="Szollosi G.J."/>
            <person name="Szarkandi J.G."/>
            <person name="Papp V."/>
            <person name="Albert L."/>
            <person name="Andreopoulos W."/>
            <person name="Angelini C."/>
            <person name="Antonin V."/>
            <person name="Barry K.W."/>
            <person name="Bougher N.L."/>
            <person name="Buchanan P."/>
            <person name="Buyck B."/>
            <person name="Bense V."/>
            <person name="Catcheside P."/>
            <person name="Chovatia M."/>
            <person name="Cooper J."/>
            <person name="Damon W."/>
            <person name="Desjardin D."/>
            <person name="Finy P."/>
            <person name="Geml J."/>
            <person name="Haridas S."/>
            <person name="Hughes K."/>
            <person name="Justo A."/>
            <person name="Karasinski D."/>
            <person name="Kautmanova I."/>
            <person name="Kiss B."/>
            <person name="Kocsube S."/>
            <person name="Kotiranta H."/>
            <person name="LaButti K.M."/>
            <person name="Lechner B.E."/>
            <person name="Liimatainen K."/>
            <person name="Lipzen A."/>
            <person name="Lukacs Z."/>
            <person name="Mihaltcheva S."/>
            <person name="Morgado L.N."/>
            <person name="Niskanen T."/>
            <person name="Noordeloos M.E."/>
            <person name="Ohm R.A."/>
            <person name="Ortiz-Santana B."/>
            <person name="Ovrebo C."/>
            <person name="Racz N."/>
            <person name="Riley R."/>
            <person name="Savchenko A."/>
            <person name="Shiryaev A."/>
            <person name="Soop K."/>
            <person name="Spirin V."/>
            <person name="Szebenyi C."/>
            <person name="Tomsovsky M."/>
            <person name="Tulloss R.E."/>
            <person name="Uehling J."/>
            <person name="Grigoriev I.V."/>
            <person name="Vagvolgyi C."/>
            <person name="Papp T."/>
            <person name="Martin F.M."/>
            <person name="Miettinen O."/>
            <person name="Hibbett D.S."/>
            <person name="Nagy L.G."/>
        </authorList>
    </citation>
    <scope>NUCLEOTIDE SEQUENCE [LARGE SCALE GENOMIC DNA]</scope>
    <source>
        <strain evidence="3 4">CBS 962.96</strain>
    </source>
</reference>
<dbReference type="AlphaFoldDB" id="A0A4S8LRJ3"/>
<evidence type="ECO:0000313" key="4">
    <source>
        <dbReference type="Proteomes" id="UP000297245"/>
    </source>
</evidence>
<dbReference type="CDD" id="cd04301">
    <property type="entry name" value="NAT_SF"/>
    <property type="match status" value="1"/>
</dbReference>
<dbReference type="Pfam" id="PF00583">
    <property type="entry name" value="Acetyltransf_1"/>
    <property type="match status" value="1"/>
</dbReference>
<dbReference type="EMBL" id="ML179304">
    <property type="protein sequence ID" value="THU91508.1"/>
    <property type="molecule type" value="Genomic_DNA"/>
</dbReference>
<keyword evidence="3" id="KW-0012">Acyltransferase</keyword>
<dbReference type="PANTHER" id="PTHR13947:SF37">
    <property type="entry name" value="LD18367P"/>
    <property type="match status" value="1"/>
</dbReference>
<protein>
    <submittedName>
        <fullName evidence="3">Acyl-CoA N-acyltransferase</fullName>
    </submittedName>
</protein>
<dbReference type="OrthoDB" id="41532at2759"/>
<dbReference type="PANTHER" id="PTHR13947">
    <property type="entry name" value="GNAT FAMILY N-ACETYLTRANSFERASE"/>
    <property type="match status" value="1"/>
</dbReference>
<dbReference type="GO" id="GO:0008080">
    <property type="term" value="F:N-acetyltransferase activity"/>
    <property type="evidence" value="ECO:0007669"/>
    <property type="project" value="InterPro"/>
</dbReference>
<dbReference type="PROSITE" id="PS51186">
    <property type="entry name" value="GNAT"/>
    <property type="match status" value="1"/>
</dbReference>
<evidence type="ECO:0000259" key="2">
    <source>
        <dbReference type="PROSITE" id="PS51186"/>
    </source>
</evidence>